<dbReference type="InterPro" id="IPR019734">
    <property type="entry name" value="TPR_rpt"/>
</dbReference>
<protein>
    <recommendedName>
        <fullName evidence="2">Outer membrane lipoprotein BamD-like domain-containing protein</fullName>
    </recommendedName>
</protein>
<organism evidence="1">
    <name type="scientific">marine metagenome</name>
    <dbReference type="NCBI Taxonomy" id="408172"/>
    <lineage>
        <taxon>unclassified sequences</taxon>
        <taxon>metagenomes</taxon>
        <taxon>ecological metagenomes</taxon>
    </lineage>
</organism>
<reference evidence="1" key="1">
    <citation type="submission" date="2018-05" db="EMBL/GenBank/DDBJ databases">
        <authorList>
            <person name="Lanie J.A."/>
            <person name="Ng W.-L."/>
            <person name="Kazmierczak K.M."/>
            <person name="Andrzejewski T.M."/>
            <person name="Davidsen T.M."/>
            <person name="Wayne K.J."/>
            <person name="Tettelin H."/>
            <person name="Glass J.I."/>
            <person name="Rusch D."/>
            <person name="Podicherti R."/>
            <person name="Tsui H.-C.T."/>
            <person name="Winkler M.E."/>
        </authorList>
    </citation>
    <scope>NUCLEOTIDE SEQUENCE</scope>
</reference>
<dbReference type="AlphaFoldDB" id="A0A381N1B5"/>
<dbReference type="EMBL" id="UINC01000019">
    <property type="protein sequence ID" value="SUZ47478.1"/>
    <property type="molecule type" value="Genomic_DNA"/>
</dbReference>
<dbReference type="PROSITE" id="PS51257">
    <property type="entry name" value="PROKAR_LIPOPROTEIN"/>
    <property type="match status" value="1"/>
</dbReference>
<evidence type="ECO:0008006" key="2">
    <source>
        <dbReference type="Google" id="ProtNLM"/>
    </source>
</evidence>
<sequence>MKTKLILSLLGLLLITGCSKTAGELFELSNENLKDKKTDQAIEDLETLVTKYPQDSLASQAQYKLASINLNWKNELASGYAALQATVNNYGGSIQAIQAQKEIDQFPEYILNKAESLRKRKMVKEAVEHLMYMTEKYTEHELAPKGQYMLGDLYMNEFRDFPTAIQEYRKVIENFAGSSQEAHALFMIGYIYANVVNDPKSAEIEYGEFLKRFPNHELTPSVKFEIEFLGKGIEEIPALKHITS</sequence>
<dbReference type="InterPro" id="IPR011990">
    <property type="entry name" value="TPR-like_helical_dom_sf"/>
</dbReference>
<dbReference type="Pfam" id="PF13174">
    <property type="entry name" value="TPR_6"/>
    <property type="match status" value="2"/>
</dbReference>
<evidence type="ECO:0000313" key="1">
    <source>
        <dbReference type="EMBL" id="SUZ47478.1"/>
    </source>
</evidence>
<name>A0A381N1B5_9ZZZZ</name>
<dbReference type="SUPFAM" id="SSF48452">
    <property type="entry name" value="TPR-like"/>
    <property type="match status" value="1"/>
</dbReference>
<accession>A0A381N1B5</accession>
<proteinExistence type="predicted"/>
<dbReference type="Gene3D" id="1.25.40.10">
    <property type="entry name" value="Tetratricopeptide repeat domain"/>
    <property type="match status" value="2"/>
</dbReference>
<gene>
    <name evidence="1" type="ORF">METZ01_LOCUS332</name>
</gene>